<organism evidence="1">
    <name type="scientific">marine metagenome</name>
    <dbReference type="NCBI Taxonomy" id="408172"/>
    <lineage>
        <taxon>unclassified sequences</taxon>
        <taxon>metagenomes</taxon>
        <taxon>ecological metagenomes</taxon>
    </lineage>
</organism>
<dbReference type="InterPro" id="IPR023296">
    <property type="entry name" value="Glyco_hydro_beta-prop_sf"/>
</dbReference>
<evidence type="ECO:0008006" key="2">
    <source>
        <dbReference type="Google" id="ProtNLM"/>
    </source>
</evidence>
<dbReference type="Gene3D" id="2.115.10.20">
    <property type="entry name" value="Glycosyl hydrolase domain, family 43"/>
    <property type="match status" value="1"/>
</dbReference>
<proteinExistence type="predicted"/>
<name>A0A381SB07_9ZZZZ</name>
<gene>
    <name evidence="1" type="ORF">METZ01_LOCUS54129</name>
</gene>
<evidence type="ECO:0000313" key="1">
    <source>
        <dbReference type="EMBL" id="SVA01275.1"/>
    </source>
</evidence>
<protein>
    <recommendedName>
        <fullName evidence="2">Glycosyl hydrolase family 32 N-terminal domain-containing protein</fullName>
    </recommendedName>
</protein>
<dbReference type="AlphaFoldDB" id="A0A381SB07"/>
<accession>A0A381SB07</accession>
<dbReference type="EMBL" id="UINC01002887">
    <property type="protein sequence ID" value="SVA01275.1"/>
    <property type="molecule type" value="Genomic_DNA"/>
</dbReference>
<reference evidence="1" key="1">
    <citation type="submission" date="2018-05" db="EMBL/GenBank/DDBJ databases">
        <authorList>
            <person name="Lanie J.A."/>
            <person name="Ng W.-L."/>
            <person name="Kazmierczak K.M."/>
            <person name="Andrzejewski T.M."/>
            <person name="Davidsen T.M."/>
            <person name="Wayne K.J."/>
            <person name="Tettelin H."/>
            <person name="Glass J.I."/>
            <person name="Rusch D."/>
            <person name="Podicherti R."/>
            <person name="Tsui H.-C.T."/>
            <person name="Winkler M.E."/>
        </authorList>
    </citation>
    <scope>NUCLEOTIDE SEQUENCE</scope>
</reference>
<dbReference type="SUPFAM" id="SSF75005">
    <property type="entry name" value="Arabinanase/levansucrase/invertase"/>
    <property type="match status" value="1"/>
</dbReference>
<sequence>MTKALMTPRNLAIALGLGIVGLIAQNELFAQTARVPVRVERLLDQPIIRPDLHPSIGENIQGPSLIRVPDWVENRLGAYYLYFADHKGRYIRLAYADDLLGPWHIHPPGSLQIEDSHFLTEPPPVPAERAEQLRATGRLRGAPLSHDRFFEATTPHIASPDVHVDTEHRQIVMYFHGLDGVSQQRSRVATSRDGIHFQARPEQLGRTYMRIFPHEGYTYALSMPGQVYRSRNPLGGFEEGSLLFNQDMRHLALLKRGETLLVFWTQVGHVPERILLSTIDISNDWMTWSETPGVEVLRPKFDWEGADAPLEPSVRSTAYGHVNQLRDPAIFEDTENGRTFLLYAVAGESGIAIAELHLK</sequence>